<protein>
    <submittedName>
        <fullName evidence="1">Uncharacterized protein</fullName>
    </submittedName>
</protein>
<sequence>MFTTIGKVNAPLPITASGGRHMSTLVKMAKWLGDIVTGDEHETLELLAGLLTDSSSRKTGRTKCQHLILRALAQLYKGSDQLTFLW</sequence>
<dbReference type="AlphaFoldDB" id="A0ABD0LND3"/>
<proteinExistence type="predicted"/>
<accession>A0ABD0LND3</accession>
<organism evidence="1 2">
    <name type="scientific">Batillaria attramentaria</name>
    <dbReference type="NCBI Taxonomy" id="370345"/>
    <lineage>
        <taxon>Eukaryota</taxon>
        <taxon>Metazoa</taxon>
        <taxon>Spiralia</taxon>
        <taxon>Lophotrochozoa</taxon>
        <taxon>Mollusca</taxon>
        <taxon>Gastropoda</taxon>
        <taxon>Caenogastropoda</taxon>
        <taxon>Sorbeoconcha</taxon>
        <taxon>Cerithioidea</taxon>
        <taxon>Batillariidae</taxon>
        <taxon>Batillaria</taxon>
    </lineage>
</organism>
<evidence type="ECO:0000313" key="2">
    <source>
        <dbReference type="Proteomes" id="UP001519460"/>
    </source>
</evidence>
<dbReference type="Proteomes" id="UP001519460">
    <property type="component" value="Unassembled WGS sequence"/>
</dbReference>
<gene>
    <name evidence="1" type="ORF">BaRGS_00007535</name>
</gene>
<comment type="caution">
    <text evidence="1">The sequence shown here is derived from an EMBL/GenBank/DDBJ whole genome shotgun (WGS) entry which is preliminary data.</text>
</comment>
<name>A0ABD0LND3_9CAEN</name>
<reference evidence="1 2" key="1">
    <citation type="journal article" date="2023" name="Sci. Data">
        <title>Genome assembly of the Korean intertidal mud-creeper Batillaria attramentaria.</title>
        <authorList>
            <person name="Patra A.K."/>
            <person name="Ho P.T."/>
            <person name="Jun S."/>
            <person name="Lee S.J."/>
            <person name="Kim Y."/>
            <person name="Won Y.J."/>
        </authorList>
    </citation>
    <scope>NUCLEOTIDE SEQUENCE [LARGE SCALE GENOMIC DNA]</scope>
    <source>
        <strain evidence="1">Wonlab-2016</strain>
    </source>
</reference>
<keyword evidence="2" id="KW-1185">Reference proteome</keyword>
<evidence type="ECO:0000313" key="1">
    <source>
        <dbReference type="EMBL" id="KAK7501050.1"/>
    </source>
</evidence>
<dbReference type="EMBL" id="JACVVK020000033">
    <property type="protein sequence ID" value="KAK7501050.1"/>
    <property type="molecule type" value="Genomic_DNA"/>
</dbReference>